<protein>
    <submittedName>
        <fullName evidence="3">Tricarboxylate transporter</fullName>
    </submittedName>
</protein>
<dbReference type="Proteomes" id="UP000996601">
    <property type="component" value="Unassembled WGS sequence"/>
</dbReference>
<dbReference type="Gene3D" id="3.40.190.10">
    <property type="entry name" value="Periplasmic binding protein-like II"/>
    <property type="match status" value="1"/>
</dbReference>
<feature type="signal peptide" evidence="2">
    <location>
        <begin position="1"/>
        <end position="28"/>
    </location>
</feature>
<feature type="chain" id="PRO_5047371690" evidence="2">
    <location>
        <begin position="29"/>
        <end position="366"/>
    </location>
</feature>
<name>A0ABT1QZP4_9HYPH</name>
<proteinExistence type="inferred from homology"/>
<dbReference type="PANTHER" id="PTHR42928:SF5">
    <property type="entry name" value="BLR1237 PROTEIN"/>
    <property type="match status" value="1"/>
</dbReference>
<dbReference type="EMBL" id="WHSB02000001">
    <property type="protein sequence ID" value="MCQ4628400.1"/>
    <property type="molecule type" value="Genomic_DNA"/>
</dbReference>
<evidence type="ECO:0000256" key="1">
    <source>
        <dbReference type="ARBA" id="ARBA00006987"/>
    </source>
</evidence>
<evidence type="ECO:0000256" key="2">
    <source>
        <dbReference type="SAM" id="SignalP"/>
    </source>
</evidence>
<dbReference type="InterPro" id="IPR005064">
    <property type="entry name" value="BUG"/>
</dbReference>
<evidence type="ECO:0000313" key="3">
    <source>
        <dbReference type="EMBL" id="MCQ4628400.1"/>
    </source>
</evidence>
<evidence type="ECO:0000313" key="4">
    <source>
        <dbReference type="Proteomes" id="UP000996601"/>
    </source>
</evidence>
<dbReference type="Gene3D" id="3.40.190.150">
    <property type="entry name" value="Bordetella uptake gene, domain 1"/>
    <property type="match status" value="1"/>
</dbReference>
<gene>
    <name evidence="3" type="ORF">GB927_000045</name>
</gene>
<organism evidence="3 4">
    <name type="scientific">Shinella lacus</name>
    <dbReference type="NCBI Taxonomy" id="2654216"/>
    <lineage>
        <taxon>Bacteria</taxon>
        <taxon>Pseudomonadati</taxon>
        <taxon>Pseudomonadota</taxon>
        <taxon>Alphaproteobacteria</taxon>
        <taxon>Hyphomicrobiales</taxon>
        <taxon>Rhizobiaceae</taxon>
        <taxon>Shinella</taxon>
    </lineage>
</organism>
<dbReference type="PANTHER" id="PTHR42928">
    <property type="entry name" value="TRICARBOXYLATE-BINDING PROTEIN"/>
    <property type="match status" value="1"/>
</dbReference>
<keyword evidence="2" id="KW-0732">Signal</keyword>
<reference evidence="3" key="1">
    <citation type="submission" date="2021-07" db="EMBL/GenBank/DDBJ databases">
        <title>Shinella sp. nov., a novel member of the genus Shinella from water.</title>
        <authorList>
            <person name="Deng Y."/>
        </authorList>
    </citation>
    <scope>NUCLEOTIDE SEQUENCE</scope>
    <source>
        <strain evidence="3">CPCC 100929</strain>
    </source>
</reference>
<sequence length="366" mass="39377">MLFKTWKYALLVTAGLVCCTGFAGSAVAETDFAGQRITVTVPYAAGGGADLYARFLTPLIAERLPGQPTIVIKNVEGAGAIAGSNQFEQRAKKDGTDIIAASASVMLNFTFKDQRAQYNLDKWIPIISSAQGTVVYMSSALGIKTADELPQLEGKDVTLGANNPTGGDMRVLMAMDLLGVKVRPVFGLNRGDAFPAFERGELNLDFAINNAYQKLAKPLVDSGEVVPLFTLGFADDNGKVVRDPANPDLPHFLEVYEKLKGEPLSGPARKAWDSVFNLNVMATRAILLPEGTPDEVVTTYEGAVSKLLADFEADPALKKKATDLLGEEPQATGEAATRNVRSAVVFDDEALGWLRSWLKQRFDASL</sequence>
<keyword evidence="4" id="KW-1185">Reference proteome</keyword>
<dbReference type="RefSeq" id="WP_256114429.1">
    <property type="nucleotide sequence ID" value="NZ_WHSB02000001.1"/>
</dbReference>
<dbReference type="InterPro" id="IPR042100">
    <property type="entry name" value="Bug_dom1"/>
</dbReference>
<accession>A0ABT1QZP4</accession>
<comment type="caution">
    <text evidence="3">The sequence shown here is derived from an EMBL/GenBank/DDBJ whole genome shotgun (WGS) entry which is preliminary data.</text>
</comment>
<comment type="similarity">
    <text evidence="1">Belongs to the UPF0065 (bug) family.</text>
</comment>